<proteinExistence type="predicted"/>
<comment type="caution">
    <text evidence="2">The sequence shown here is derived from an EMBL/GenBank/DDBJ whole genome shotgun (WGS) entry which is preliminary data.</text>
</comment>
<dbReference type="AlphaFoldDB" id="A0A317UPU7"/>
<reference evidence="2 3" key="1">
    <citation type="submission" date="2016-12" db="EMBL/GenBank/DDBJ databases">
        <title>The genomes of Aspergillus section Nigri reveals drivers in fungal speciation.</title>
        <authorList>
            <consortium name="DOE Joint Genome Institute"/>
            <person name="Vesth T.C."/>
            <person name="Nybo J."/>
            <person name="Theobald S."/>
            <person name="Brandl J."/>
            <person name="Frisvad J.C."/>
            <person name="Nielsen K.F."/>
            <person name="Lyhne E.K."/>
            <person name="Kogle M.E."/>
            <person name="Kuo A."/>
            <person name="Riley R."/>
            <person name="Clum A."/>
            <person name="Nolan M."/>
            <person name="Lipzen A."/>
            <person name="Salamov A."/>
            <person name="Henrissat B."/>
            <person name="Wiebenga A."/>
            <person name="De Vries R.P."/>
            <person name="Grigoriev I.V."/>
            <person name="Mortensen U.H."/>
            <person name="Andersen M.R."/>
            <person name="Baker S.E."/>
        </authorList>
    </citation>
    <scope>NUCLEOTIDE SEQUENCE [LARGE SCALE GENOMIC DNA]</scope>
    <source>
        <strain evidence="2 3">CBS 115572</strain>
    </source>
</reference>
<evidence type="ECO:0000313" key="3">
    <source>
        <dbReference type="Proteomes" id="UP000246702"/>
    </source>
</evidence>
<name>A0A317UPU7_9EURO</name>
<gene>
    <name evidence="2" type="ORF">BO94DRAFT_591575</name>
</gene>
<evidence type="ECO:0000256" key="1">
    <source>
        <dbReference type="SAM" id="MobiDB-lite"/>
    </source>
</evidence>
<dbReference type="EMBL" id="MSFK01000114">
    <property type="protein sequence ID" value="PWY63565.1"/>
    <property type="molecule type" value="Genomic_DNA"/>
</dbReference>
<evidence type="ECO:0000313" key="2">
    <source>
        <dbReference type="EMBL" id="PWY63565.1"/>
    </source>
</evidence>
<dbReference type="GeneID" id="37118265"/>
<dbReference type="Proteomes" id="UP000246702">
    <property type="component" value="Unassembled WGS sequence"/>
</dbReference>
<keyword evidence="3" id="KW-1185">Reference proteome</keyword>
<feature type="compositionally biased region" description="Low complexity" evidence="1">
    <location>
        <begin position="56"/>
        <end position="65"/>
    </location>
</feature>
<sequence length="190" mass="19683">MTVGDGAVAVDDRLEAVRRPARPADVPPSLPGTASRAPPSHPGAQRRPFPLPRGNGTPAASSASPGPTPAVFSRGASHDSISPSQLANPLCQHAPLRGPWTPAPTLTRNRGAPGTCLAPAVSAGRPAALALQVLRTHVACHRACKRSGVPWGRRWGHHTWPRKTAVGMHSLSDTGAFARTMAGDVGPEDL</sequence>
<feature type="region of interest" description="Disordered" evidence="1">
    <location>
        <begin position="1"/>
        <end position="107"/>
    </location>
</feature>
<organism evidence="2 3">
    <name type="scientific">Aspergillus sclerotioniger CBS 115572</name>
    <dbReference type="NCBI Taxonomy" id="1450535"/>
    <lineage>
        <taxon>Eukaryota</taxon>
        <taxon>Fungi</taxon>
        <taxon>Dikarya</taxon>
        <taxon>Ascomycota</taxon>
        <taxon>Pezizomycotina</taxon>
        <taxon>Eurotiomycetes</taxon>
        <taxon>Eurotiomycetidae</taxon>
        <taxon>Eurotiales</taxon>
        <taxon>Aspergillaceae</taxon>
        <taxon>Aspergillus</taxon>
        <taxon>Aspergillus subgen. Circumdati</taxon>
    </lineage>
</organism>
<dbReference type="RefSeq" id="XP_025461238.1">
    <property type="nucleotide sequence ID" value="XM_025616122.1"/>
</dbReference>
<accession>A0A317UPU7</accession>
<protein>
    <submittedName>
        <fullName evidence="2">Uncharacterized protein</fullName>
    </submittedName>
</protein>